<dbReference type="SUPFAM" id="SSF50630">
    <property type="entry name" value="Acid proteases"/>
    <property type="match status" value="1"/>
</dbReference>
<dbReference type="AlphaFoldDB" id="A0A9P7KD19"/>
<dbReference type="PANTHER" id="PTHR47966:SF51">
    <property type="entry name" value="BETA-SITE APP-CLEAVING ENZYME, ISOFORM A-RELATED"/>
    <property type="match status" value="1"/>
</dbReference>
<dbReference type="EMBL" id="JABCKV010000059">
    <property type="protein sequence ID" value="KAG5644774.1"/>
    <property type="molecule type" value="Genomic_DNA"/>
</dbReference>
<keyword evidence="5" id="KW-0812">Transmembrane</keyword>
<feature type="chain" id="PRO_5040338004" description="Peptidase A1 domain-containing protein" evidence="6">
    <location>
        <begin position="20"/>
        <end position="490"/>
    </location>
</feature>
<keyword evidence="3" id="KW-0378">Hydrolase</keyword>
<evidence type="ECO:0000256" key="6">
    <source>
        <dbReference type="SAM" id="SignalP"/>
    </source>
</evidence>
<proteinExistence type="inferred from homology"/>
<organism evidence="8 9">
    <name type="scientific">Asterophora parasitica</name>
    <dbReference type="NCBI Taxonomy" id="117018"/>
    <lineage>
        <taxon>Eukaryota</taxon>
        <taxon>Fungi</taxon>
        <taxon>Dikarya</taxon>
        <taxon>Basidiomycota</taxon>
        <taxon>Agaricomycotina</taxon>
        <taxon>Agaricomycetes</taxon>
        <taxon>Agaricomycetidae</taxon>
        <taxon>Agaricales</taxon>
        <taxon>Tricholomatineae</taxon>
        <taxon>Lyophyllaceae</taxon>
        <taxon>Asterophora</taxon>
    </lineage>
</organism>
<dbReference type="InterPro" id="IPR021109">
    <property type="entry name" value="Peptidase_aspartic_dom_sf"/>
</dbReference>
<evidence type="ECO:0000313" key="9">
    <source>
        <dbReference type="Proteomes" id="UP000775547"/>
    </source>
</evidence>
<keyword evidence="2 3" id="KW-0064">Aspartyl protease</keyword>
<reference evidence="8" key="2">
    <citation type="submission" date="2021-10" db="EMBL/GenBank/DDBJ databases">
        <title>Phylogenomics reveals ancestral predisposition of the termite-cultivated fungus Termitomyces towards a domesticated lifestyle.</title>
        <authorList>
            <person name="Auxier B."/>
            <person name="Grum-Grzhimaylo A."/>
            <person name="Cardenas M.E."/>
            <person name="Lodge J.D."/>
            <person name="Laessoe T."/>
            <person name="Pedersen O."/>
            <person name="Smith M.E."/>
            <person name="Kuyper T.W."/>
            <person name="Franco-Molano E.A."/>
            <person name="Baroni T.J."/>
            <person name="Aanen D.K."/>
        </authorList>
    </citation>
    <scope>NUCLEOTIDE SEQUENCE</scope>
    <source>
        <strain evidence="8">AP01</strain>
        <tissue evidence="8">Mycelium</tissue>
    </source>
</reference>
<dbReference type="InterPro" id="IPR001969">
    <property type="entry name" value="Aspartic_peptidase_AS"/>
</dbReference>
<feature type="compositionally biased region" description="Pro residues" evidence="4">
    <location>
        <begin position="429"/>
        <end position="450"/>
    </location>
</feature>
<sequence>MGYIHYAVLVAYLVALASAIRLDLHGVRNGRNIHHSRLQHRGIGSELNNSADVSYYADITIGGRRYTLLVDTGSSDLWVAGKVPNSNLTGVSGGVSYAVGAVSGPIKTAEVQLIGFTIPDQAFLEIEPDQENKAGEGIIGLGPNDGSNIYQEIGNAAGAALIDRIFLQNQSMPTYITVLLGRSEDPTDFYSGSLTIGEVLNDFEDVLKQPKLPVVYVPHERSDQHFQVLLDENGLIGPDGKPIPIISEVESASNRKQATVVLDTGFSLPQVPKRKSHDYRTSEFGGFKRKTYVYWDSLNDDQFQPFSYNRGSNPNYDMVLGMAFLRNVYTLLDYGDLVVGSYKKEAPYVQFLATTEVAEAHSDFVEVRQNGIDSTPPNSGLKKRGVRPMVYYIVIITIVIGVLAFLGVFLLYRKRKARRLAAEAASTSPLPPNMSPPPFSTSPPNPPPQSYHPQQYGQPIPPHMAQYYPHQPPFVTQPPSIQYPQSTVRV</sequence>
<dbReference type="InterPro" id="IPR034164">
    <property type="entry name" value="Pepsin-like_dom"/>
</dbReference>
<keyword evidence="6" id="KW-0732">Signal</keyword>
<feature type="signal peptide" evidence="6">
    <location>
        <begin position="1"/>
        <end position="19"/>
    </location>
</feature>
<keyword evidence="5" id="KW-1133">Transmembrane helix</keyword>
<evidence type="ECO:0000256" key="3">
    <source>
        <dbReference type="RuleBase" id="RU000454"/>
    </source>
</evidence>
<dbReference type="Pfam" id="PF00026">
    <property type="entry name" value="Asp"/>
    <property type="match status" value="1"/>
</dbReference>
<dbReference type="PROSITE" id="PS00141">
    <property type="entry name" value="ASP_PROTEASE"/>
    <property type="match status" value="1"/>
</dbReference>
<dbReference type="CDD" id="cd05471">
    <property type="entry name" value="pepsin_like"/>
    <property type="match status" value="1"/>
</dbReference>
<comment type="caution">
    <text evidence="8">The sequence shown here is derived from an EMBL/GenBank/DDBJ whole genome shotgun (WGS) entry which is preliminary data.</text>
</comment>
<evidence type="ECO:0000256" key="5">
    <source>
        <dbReference type="SAM" id="Phobius"/>
    </source>
</evidence>
<comment type="similarity">
    <text evidence="1 3">Belongs to the peptidase A1 family.</text>
</comment>
<feature type="transmembrane region" description="Helical" evidence="5">
    <location>
        <begin position="389"/>
        <end position="412"/>
    </location>
</feature>
<evidence type="ECO:0000256" key="1">
    <source>
        <dbReference type="ARBA" id="ARBA00007447"/>
    </source>
</evidence>
<keyword evidence="9" id="KW-1185">Reference proteome</keyword>
<dbReference type="GO" id="GO:0006508">
    <property type="term" value="P:proteolysis"/>
    <property type="evidence" value="ECO:0007669"/>
    <property type="project" value="UniProtKB-KW"/>
</dbReference>
<dbReference type="PROSITE" id="PS51767">
    <property type="entry name" value="PEPTIDASE_A1"/>
    <property type="match status" value="1"/>
</dbReference>
<accession>A0A9P7KD19</accession>
<dbReference type="GO" id="GO:0004190">
    <property type="term" value="F:aspartic-type endopeptidase activity"/>
    <property type="evidence" value="ECO:0007669"/>
    <property type="project" value="UniProtKB-KW"/>
</dbReference>
<dbReference type="InterPro" id="IPR001461">
    <property type="entry name" value="Aspartic_peptidase_A1"/>
</dbReference>
<gene>
    <name evidence="8" type="ORF">DXG03_007682</name>
</gene>
<dbReference type="Gene3D" id="2.40.70.10">
    <property type="entry name" value="Acid Proteases"/>
    <property type="match status" value="1"/>
</dbReference>
<feature type="region of interest" description="Disordered" evidence="4">
    <location>
        <begin position="423"/>
        <end position="490"/>
    </location>
</feature>
<reference evidence="8" key="1">
    <citation type="submission" date="2020-07" db="EMBL/GenBank/DDBJ databases">
        <authorList>
            <person name="Nieuwenhuis M."/>
            <person name="Van De Peppel L.J.J."/>
        </authorList>
    </citation>
    <scope>NUCLEOTIDE SEQUENCE</scope>
    <source>
        <strain evidence="8">AP01</strain>
        <tissue evidence="8">Mycelium</tissue>
    </source>
</reference>
<dbReference type="PRINTS" id="PR00792">
    <property type="entry name" value="PEPSIN"/>
</dbReference>
<evidence type="ECO:0000256" key="2">
    <source>
        <dbReference type="ARBA" id="ARBA00022750"/>
    </source>
</evidence>
<protein>
    <recommendedName>
        <fullName evidence="7">Peptidase A1 domain-containing protein</fullName>
    </recommendedName>
</protein>
<dbReference type="InterPro" id="IPR033121">
    <property type="entry name" value="PEPTIDASE_A1"/>
</dbReference>
<dbReference type="OrthoDB" id="15189at2759"/>
<dbReference type="PANTHER" id="PTHR47966">
    <property type="entry name" value="BETA-SITE APP-CLEAVING ENZYME, ISOFORM A-RELATED"/>
    <property type="match status" value="1"/>
</dbReference>
<evidence type="ECO:0000313" key="8">
    <source>
        <dbReference type="EMBL" id="KAG5644774.1"/>
    </source>
</evidence>
<keyword evidence="3" id="KW-0645">Protease</keyword>
<evidence type="ECO:0000256" key="4">
    <source>
        <dbReference type="SAM" id="MobiDB-lite"/>
    </source>
</evidence>
<keyword evidence="5" id="KW-0472">Membrane</keyword>
<feature type="domain" description="Peptidase A1" evidence="7">
    <location>
        <begin position="55"/>
        <end position="423"/>
    </location>
</feature>
<dbReference type="Proteomes" id="UP000775547">
    <property type="component" value="Unassembled WGS sequence"/>
</dbReference>
<name>A0A9P7KD19_9AGAR</name>
<evidence type="ECO:0000259" key="7">
    <source>
        <dbReference type="PROSITE" id="PS51767"/>
    </source>
</evidence>
<feature type="compositionally biased region" description="Polar residues" evidence="4">
    <location>
        <begin position="477"/>
        <end position="490"/>
    </location>
</feature>